<organism evidence="2 3">
    <name type="scientific">Paenibacillus polysaccharolyticus</name>
    <dbReference type="NCBI Taxonomy" id="582692"/>
    <lineage>
        <taxon>Bacteria</taxon>
        <taxon>Bacillati</taxon>
        <taxon>Bacillota</taxon>
        <taxon>Bacilli</taxon>
        <taxon>Bacillales</taxon>
        <taxon>Paenibacillaceae</taxon>
        <taxon>Paenibacillus</taxon>
    </lineage>
</organism>
<evidence type="ECO:0000313" key="2">
    <source>
        <dbReference type="EMBL" id="SCZ06188.1"/>
    </source>
</evidence>
<dbReference type="AlphaFoldDB" id="A0A1G5L1C8"/>
<name>A0A1G5L1C8_9BACL</name>
<dbReference type="EMBL" id="FMVM01000018">
    <property type="protein sequence ID" value="SCZ06188.1"/>
    <property type="molecule type" value="Genomic_DNA"/>
</dbReference>
<accession>A0A1G5L1C8</accession>
<dbReference type="STRING" id="582692.SAMN05720606_11888"/>
<dbReference type="Proteomes" id="UP000198538">
    <property type="component" value="Unassembled WGS sequence"/>
</dbReference>
<dbReference type="Pfam" id="PF19903">
    <property type="entry name" value="DUF6376"/>
    <property type="match status" value="1"/>
</dbReference>
<evidence type="ECO:0000256" key="1">
    <source>
        <dbReference type="SAM" id="SignalP"/>
    </source>
</evidence>
<gene>
    <name evidence="2" type="ORF">SAMN05720606_11888</name>
</gene>
<sequence length="156" mass="17171">MRRRKRRHRTMITAIVASSMLMLSACSIVEQANQSLSYVSGATDYINQVSSAGTELQQLATDAINNPDVTGQIQEKIDLIQAEAAEFSEMSAPAIGENIHENLVSYNNQLTEVMNQFETSIAEQGITAENWEKTGIPELINNINSLKEPLSGLQTE</sequence>
<feature type="signal peptide" evidence="1">
    <location>
        <begin position="1"/>
        <end position="32"/>
    </location>
</feature>
<keyword evidence="3" id="KW-1185">Reference proteome</keyword>
<protein>
    <recommendedName>
        <fullName evidence="4">Lipoprotein</fullName>
    </recommendedName>
</protein>
<evidence type="ECO:0008006" key="4">
    <source>
        <dbReference type="Google" id="ProtNLM"/>
    </source>
</evidence>
<feature type="chain" id="PRO_5038944672" description="Lipoprotein" evidence="1">
    <location>
        <begin position="33"/>
        <end position="156"/>
    </location>
</feature>
<dbReference type="PROSITE" id="PS51257">
    <property type="entry name" value="PROKAR_LIPOPROTEIN"/>
    <property type="match status" value="1"/>
</dbReference>
<keyword evidence="1" id="KW-0732">Signal</keyword>
<dbReference type="InterPro" id="IPR045956">
    <property type="entry name" value="DUF6376"/>
</dbReference>
<reference evidence="3" key="1">
    <citation type="submission" date="2016-10" db="EMBL/GenBank/DDBJ databases">
        <authorList>
            <person name="Varghese N."/>
            <person name="Submissions S."/>
        </authorList>
    </citation>
    <scope>NUCLEOTIDE SEQUENCE [LARGE SCALE GENOMIC DNA]</scope>
    <source>
        <strain evidence="3">BL9</strain>
    </source>
</reference>
<proteinExistence type="predicted"/>
<dbReference type="RefSeq" id="WP_208606820.1">
    <property type="nucleotide sequence ID" value="NZ_FMVM01000018.1"/>
</dbReference>
<evidence type="ECO:0000313" key="3">
    <source>
        <dbReference type="Proteomes" id="UP000198538"/>
    </source>
</evidence>